<evidence type="ECO:0000313" key="3">
    <source>
        <dbReference type="Proteomes" id="UP000252707"/>
    </source>
</evidence>
<dbReference type="EMBL" id="QPJY01000002">
    <property type="protein sequence ID" value="RCX31753.1"/>
    <property type="molecule type" value="Genomic_DNA"/>
</dbReference>
<keyword evidence="3" id="KW-1185">Reference proteome</keyword>
<dbReference type="AlphaFoldDB" id="A0A369CDH8"/>
<evidence type="ECO:0008006" key="4">
    <source>
        <dbReference type="Google" id="ProtNLM"/>
    </source>
</evidence>
<dbReference type="PANTHER" id="PTHR43393:SF3">
    <property type="entry name" value="LYSINE DECARBOXYLASE-LIKE PROTEIN"/>
    <property type="match status" value="1"/>
</dbReference>
<dbReference type="Pfam" id="PF18306">
    <property type="entry name" value="LDcluster4"/>
    <property type="match status" value="1"/>
</dbReference>
<dbReference type="GO" id="GO:0005829">
    <property type="term" value="C:cytosol"/>
    <property type="evidence" value="ECO:0007669"/>
    <property type="project" value="TreeGrafter"/>
</dbReference>
<dbReference type="Gene3D" id="3.40.50.450">
    <property type="match status" value="1"/>
</dbReference>
<feature type="region of interest" description="Disordered" evidence="1">
    <location>
        <begin position="20"/>
        <end position="39"/>
    </location>
</feature>
<protein>
    <recommendedName>
        <fullName evidence="4">TIGR00725 family protein</fullName>
    </recommendedName>
</protein>
<name>A0A369CDH8_9GAMM</name>
<dbReference type="RefSeq" id="WP_114278605.1">
    <property type="nucleotide sequence ID" value="NZ_QPJY01000002.1"/>
</dbReference>
<reference evidence="2 3" key="1">
    <citation type="submission" date="2018-07" db="EMBL/GenBank/DDBJ databases">
        <title>Genomic Encyclopedia of Type Strains, Phase IV (KMG-IV): sequencing the most valuable type-strain genomes for metagenomic binning, comparative biology and taxonomic classification.</title>
        <authorList>
            <person name="Goeker M."/>
        </authorList>
    </citation>
    <scope>NUCLEOTIDE SEQUENCE [LARGE SCALE GENOMIC DNA]</scope>
    <source>
        <strain evidence="2 3">DSM 26407</strain>
    </source>
</reference>
<gene>
    <name evidence="2" type="ORF">DFQ59_102100</name>
</gene>
<dbReference type="InterPro" id="IPR052341">
    <property type="entry name" value="LOG_family_nucleotidases"/>
</dbReference>
<dbReference type="InterPro" id="IPR005268">
    <property type="entry name" value="CHP00725"/>
</dbReference>
<proteinExistence type="predicted"/>
<dbReference type="NCBIfam" id="TIGR00725">
    <property type="entry name" value="TIGR00725 family protein"/>
    <property type="match status" value="1"/>
</dbReference>
<organism evidence="2 3">
    <name type="scientific">Thioalbus denitrificans</name>
    <dbReference type="NCBI Taxonomy" id="547122"/>
    <lineage>
        <taxon>Bacteria</taxon>
        <taxon>Pseudomonadati</taxon>
        <taxon>Pseudomonadota</taxon>
        <taxon>Gammaproteobacteria</taxon>
        <taxon>Chromatiales</taxon>
        <taxon>Ectothiorhodospiraceae</taxon>
        <taxon>Thioalbus</taxon>
    </lineage>
</organism>
<evidence type="ECO:0000313" key="2">
    <source>
        <dbReference type="EMBL" id="RCX31753.1"/>
    </source>
</evidence>
<dbReference type="PANTHER" id="PTHR43393">
    <property type="entry name" value="CYTOKININ RIBOSIDE 5'-MONOPHOSPHATE PHOSPHORIBOHYDROLASE"/>
    <property type="match status" value="1"/>
</dbReference>
<dbReference type="InterPro" id="IPR041164">
    <property type="entry name" value="LDcluster4"/>
</dbReference>
<sequence>MLTLDRSAARLLDARGREFDPRRRSWHPADQGTGGESVSPAEAVRWLQHGVETRWRIPVGLIGPREPEAQQLPVAEAVGAGLARLGFTVLCGGRQGVMEAACRGIAAAGGISVGLLPDAEWDAANAYVSIPIATGIGVARNAIIARACWALVAVGGGYGTISEAAFGLQFGRPVFGLAGAPRIPGVVQLEDWPELEERLCRTFLQLEEPGA</sequence>
<dbReference type="SUPFAM" id="SSF102405">
    <property type="entry name" value="MCP/YpsA-like"/>
    <property type="match status" value="1"/>
</dbReference>
<dbReference type="OrthoDB" id="9801098at2"/>
<comment type="caution">
    <text evidence="2">The sequence shown here is derived from an EMBL/GenBank/DDBJ whole genome shotgun (WGS) entry which is preliminary data.</text>
</comment>
<accession>A0A369CDH8</accession>
<dbReference type="Proteomes" id="UP000252707">
    <property type="component" value="Unassembled WGS sequence"/>
</dbReference>
<evidence type="ECO:0000256" key="1">
    <source>
        <dbReference type="SAM" id="MobiDB-lite"/>
    </source>
</evidence>